<dbReference type="InterPro" id="IPR039421">
    <property type="entry name" value="Type_1_exporter"/>
</dbReference>
<comment type="subcellular location">
    <subcellularLocation>
        <location evidence="1">Membrane</location>
        <topology evidence="1">Multi-pass membrane protein</topology>
    </subcellularLocation>
</comment>
<evidence type="ECO:0000256" key="2">
    <source>
        <dbReference type="ARBA" id="ARBA00022448"/>
    </source>
</evidence>
<dbReference type="Pfam" id="PF00005">
    <property type="entry name" value="ABC_tran"/>
    <property type="match status" value="1"/>
</dbReference>
<dbReference type="STRING" id="797210.Halxa_1797"/>
<gene>
    <name evidence="12" type="ordered locus">Halxa_1797</name>
</gene>
<keyword evidence="7 9" id="KW-0472">Membrane</keyword>
<dbReference type="PANTHER" id="PTHR43394">
    <property type="entry name" value="ATP-DEPENDENT PERMEASE MDL1, MITOCHONDRIAL"/>
    <property type="match status" value="1"/>
</dbReference>
<dbReference type="GO" id="GO:0015421">
    <property type="term" value="F:ABC-type oligopeptide transporter activity"/>
    <property type="evidence" value="ECO:0007669"/>
    <property type="project" value="TreeGrafter"/>
</dbReference>
<dbReference type="SMART" id="SM00382">
    <property type="entry name" value="AAA"/>
    <property type="match status" value="1"/>
</dbReference>
<dbReference type="RefSeq" id="WP_013879318.1">
    <property type="nucleotide sequence ID" value="NC_015666.1"/>
</dbReference>
<organism evidence="12 13">
    <name type="scientific">Halopiger xanaduensis (strain DSM 18323 / JCM 14033 / SH-6)</name>
    <dbReference type="NCBI Taxonomy" id="797210"/>
    <lineage>
        <taxon>Archaea</taxon>
        <taxon>Methanobacteriati</taxon>
        <taxon>Methanobacteriota</taxon>
        <taxon>Stenosarchaea group</taxon>
        <taxon>Halobacteria</taxon>
        <taxon>Halobacteriales</taxon>
        <taxon>Natrialbaceae</taxon>
        <taxon>Halopiger</taxon>
    </lineage>
</organism>
<evidence type="ECO:0000256" key="6">
    <source>
        <dbReference type="ARBA" id="ARBA00022989"/>
    </source>
</evidence>
<dbReference type="SUPFAM" id="SSF52540">
    <property type="entry name" value="P-loop containing nucleoside triphosphate hydrolases"/>
    <property type="match status" value="1"/>
</dbReference>
<dbReference type="SUPFAM" id="SSF90123">
    <property type="entry name" value="ABC transporter transmembrane region"/>
    <property type="match status" value="1"/>
</dbReference>
<dbReference type="CDD" id="cd03251">
    <property type="entry name" value="ABCC_MsbA"/>
    <property type="match status" value="1"/>
</dbReference>
<keyword evidence="5" id="KW-0067">ATP-binding</keyword>
<feature type="transmembrane region" description="Helical" evidence="9">
    <location>
        <begin position="165"/>
        <end position="186"/>
    </location>
</feature>
<dbReference type="PROSITE" id="PS50929">
    <property type="entry name" value="ABC_TM1F"/>
    <property type="match status" value="1"/>
</dbReference>
<dbReference type="EC" id="3.6.3.44" evidence="12"/>
<dbReference type="Pfam" id="PF00664">
    <property type="entry name" value="ABC_membrane"/>
    <property type="match status" value="1"/>
</dbReference>
<feature type="compositionally biased region" description="Polar residues" evidence="8">
    <location>
        <begin position="401"/>
        <end position="410"/>
    </location>
</feature>
<dbReference type="InterPro" id="IPR011527">
    <property type="entry name" value="ABC1_TM_dom"/>
</dbReference>
<reference evidence="12 13" key="1">
    <citation type="journal article" date="2012" name="Stand. Genomic Sci.">
        <title>Complete genome sequence of Halopiger xanaduensis type strain (SH-6(T)).</title>
        <authorList>
            <person name="Anderson I."/>
            <person name="Tindall B.J."/>
            <person name="Rohde M."/>
            <person name="Lucas S."/>
            <person name="Han J."/>
            <person name="Lapidus A."/>
            <person name="Cheng J.F."/>
            <person name="Goodwin L."/>
            <person name="Pitluck S."/>
            <person name="Peters L."/>
            <person name="Pati A."/>
            <person name="Mikhailova N."/>
            <person name="Pagani I."/>
            <person name="Teshima H."/>
            <person name="Han C."/>
            <person name="Tapia R."/>
            <person name="Land M."/>
            <person name="Woyke T."/>
            <person name="Klenk H.P."/>
            <person name="Kyrpides N."/>
            <person name="Ivanova N."/>
        </authorList>
    </citation>
    <scope>NUCLEOTIDE SEQUENCE [LARGE SCALE GENOMIC DNA]</scope>
    <source>
        <strain evidence="13">DSM 18323 / JCM 14033 / SH-6</strain>
    </source>
</reference>
<evidence type="ECO:0000256" key="8">
    <source>
        <dbReference type="SAM" id="MobiDB-lite"/>
    </source>
</evidence>
<dbReference type="InterPro" id="IPR017871">
    <property type="entry name" value="ABC_transporter-like_CS"/>
</dbReference>
<dbReference type="Gene3D" id="1.20.1560.10">
    <property type="entry name" value="ABC transporter type 1, transmembrane domain"/>
    <property type="match status" value="1"/>
</dbReference>
<dbReference type="GO" id="GO:0016887">
    <property type="term" value="F:ATP hydrolysis activity"/>
    <property type="evidence" value="ECO:0007669"/>
    <property type="project" value="InterPro"/>
</dbReference>
<dbReference type="PANTHER" id="PTHR43394:SF1">
    <property type="entry name" value="ATP-BINDING CASSETTE SUB-FAMILY B MEMBER 10, MITOCHONDRIAL"/>
    <property type="match status" value="1"/>
</dbReference>
<feature type="domain" description="ABC transporter" evidence="10">
    <location>
        <begin position="402"/>
        <end position="637"/>
    </location>
</feature>
<accession>F8D571</accession>
<evidence type="ECO:0000259" key="11">
    <source>
        <dbReference type="PROSITE" id="PS50929"/>
    </source>
</evidence>
<evidence type="ECO:0000256" key="4">
    <source>
        <dbReference type="ARBA" id="ARBA00022741"/>
    </source>
</evidence>
<dbReference type="AlphaFoldDB" id="F8D571"/>
<name>F8D571_HALXS</name>
<dbReference type="Proteomes" id="UP000006794">
    <property type="component" value="Chromosome"/>
</dbReference>
<evidence type="ECO:0000313" key="13">
    <source>
        <dbReference type="Proteomes" id="UP000006794"/>
    </source>
</evidence>
<dbReference type="GeneID" id="10796762"/>
<evidence type="ECO:0000313" key="12">
    <source>
        <dbReference type="EMBL" id="AEH36425.1"/>
    </source>
</evidence>
<feature type="transmembrane region" description="Helical" evidence="9">
    <location>
        <begin position="87"/>
        <end position="111"/>
    </location>
</feature>
<evidence type="ECO:0000256" key="1">
    <source>
        <dbReference type="ARBA" id="ARBA00004141"/>
    </source>
</evidence>
<dbReference type="CDD" id="cd18565">
    <property type="entry name" value="ABC_6TM_exporter_like"/>
    <property type="match status" value="1"/>
</dbReference>
<keyword evidence="13" id="KW-1185">Reference proteome</keyword>
<feature type="domain" description="ABC transmembrane type-1" evidence="11">
    <location>
        <begin position="36"/>
        <end position="340"/>
    </location>
</feature>
<evidence type="ECO:0000256" key="5">
    <source>
        <dbReference type="ARBA" id="ARBA00022840"/>
    </source>
</evidence>
<dbReference type="InterPro" id="IPR003439">
    <property type="entry name" value="ABC_transporter-like_ATP-bd"/>
</dbReference>
<dbReference type="InterPro" id="IPR036640">
    <property type="entry name" value="ABC1_TM_sf"/>
</dbReference>
<dbReference type="PROSITE" id="PS50893">
    <property type="entry name" value="ABC_TRANSPORTER_2"/>
    <property type="match status" value="1"/>
</dbReference>
<dbReference type="KEGG" id="hxa:Halxa_1797"/>
<dbReference type="OrthoDB" id="121502at2157"/>
<keyword evidence="12" id="KW-0378">Hydrolase</keyword>
<dbReference type="EMBL" id="CP002839">
    <property type="protein sequence ID" value="AEH36425.1"/>
    <property type="molecule type" value="Genomic_DNA"/>
</dbReference>
<proteinExistence type="predicted"/>
<protein>
    <submittedName>
        <fullName evidence="12">Xenobiotic-transporting ATPase</fullName>
        <ecNumber evidence="12">3.6.3.44</ecNumber>
    </submittedName>
</protein>
<dbReference type="HOGENOM" id="CLU_000604_84_3_2"/>
<evidence type="ECO:0000256" key="7">
    <source>
        <dbReference type="ARBA" id="ARBA00023136"/>
    </source>
</evidence>
<dbReference type="Gene3D" id="3.40.50.300">
    <property type="entry name" value="P-loop containing nucleotide triphosphate hydrolases"/>
    <property type="match status" value="1"/>
</dbReference>
<dbReference type="eggNOG" id="arCOG02841">
    <property type="taxonomic scope" value="Archaea"/>
</dbReference>
<keyword evidence="6 9" id="KW-1133">Transmembrane helix</keyword>
<evidence type="ECO:0000256" key="9">
    <source>
        <dbReference type="SAM" id="Phobius"/>
    </source>
</evidence>
<keyword evidence="4" id="KW-0547">Nucleotide-binding</keyword>
<dbReference type="GO" id="GO:0005524">
    <property type="term" value="F:ATP binding"/>
    <property type="evidence" value="ECO:0007669"/>
    <property type="project" value="UniProtKB-KW"/>
</dbReference>
<keyword evidence="3 9" id="KW-0812">Transmembrane</keyword>
<dbReference type="GO" id="GO:0016020">
    <property type="term" value="C:membrane"/>
    <property type="evidence" value="ECO:0007669"/>
    <property type="project" value="UniProtKB-SubCell"/>
</dbReference>
<dbReference type="InterPro" id="IPR027417">
    <property type="entry name" value="P-loop_NTPase"/>
</dbReference>
<dbReference type="FunFam" id="3.40.50.300:FF:000287">
    <property type="entry name" value="Multidrug ABC transporter ATP-binding protein"/>
    <property type="match status" value="1"/>
</dbReference>
<evidence type="ECO:0000256" key="3">
    <source>
        <dbReference type="ARBA" id="ARBA00022692"/>
    </source>
</evidence>
<feature type="transmembrane region" description="Helical" evidence="9">
    <location>
        <begin position="192"/>
        <end position="211"/>
    </location>
</feature>
<sequence length="660" mass="73467">MAVEKSTFEAYRDRVSKPLVRIFTTFGRDHWAVFGVGLVLNLIQRGASLVPPFILGVAIDAVFNQTQAYELPLLPAAWIPGDRAGQLWLSFGLIIGSYLLLAVSSLARGLCMDYFSHRVMHDVRTTTYRKLQRLDMGFFESEDTGELMSVLNNDVSNFERFFDDAFVRATRIAAVLLGVTAILVYLNWQLALVTLSALPLLAVGTLLYHRLVEPAYDAIRSAVGSMNTRLENNLGGMQLIKSTATEEYENERVRDVSWDYFESNWWRIKLELFYHPGSRFLTNVAFGMTFLVGGVWLVSGPPGPFTGELSVGTLVTFLFMSQRIRNPMRDIASVVDLYENARASGKRVFGLLDMPVRITDAPDVEKLPAVDGHVEYDSVTFDYENAVPSPADAEPDGGTVATDTQDGWNSSDDETDPVLKDVSFEAEPGETVALVGATGAGKSTVLKLLLRLYDVDEGAIRIDGYDLRDVTLASLRESIGYVSQETYLFGGTIRENIAYGRFDATDEEIREAAKIAEAHEFIERLPEGYDTQVGERGVRVSGGQRQRISIARTVVGDPDILIFDEATSAVDTETEMLIQRSLDRLSADRTTFIIAHRLSTIRDADKILVLDDGEIVERGTHEELLERDSLYANLWRVQAGQIDELPEEFIDDAIDRTSGQ</sequence>
<feature type="region of interest" description="Disordered" evidence="8">
    <location>
        <begin position="388"/>
        <end position="414"/>
    </location>
</feature>
<feature type="transmembrane region" description="Helical" evidence="9">
    <location>
        <begin position="280"/>
        <end position="299"/>
    </location>
</feature>
<evidence type="ECO:0000259" key="10">
    <source>
        <dbReference type="PROSITE" id="PS50893"/>
    </source>
</evidence>
<dbReference type="PROSITE" id="PS00211">
    <property type="entry name" value="ABC_TRANSPORTER_1"/>
    <property type="match status" value="1"/>
</dbReference>
<keyword evidence="2" id="KW-0813">Transport</keyword>
<dbReference type="InterPro" id="IPR003593">
    <property type="entry name" value="AAA+_ATPase"/>
</dbReference>